<organism evidence="2 3">
    <name type="scientific">Oryctolagus cuniculus</name>
    <name type="common">Rabbit</name>
    <dbReference type="NCBI Taxonomy" id="9986"/>
    <lineage>
        <taxon>Eukaryota</taxon>
        <taxon>Metazoa</taxon>
        <taxon>Chordata</taxon>
        <taxon>Craniata</taxon>
        <taxon>Vertebrata</taxon>
        <taxon>Euteleostomi</taxon>
        <taxon>Mammalia</taxon>
        <taxon>Eutheria</taxon>
        <taxon>Euarchontoglires</taxon>
        <taxon>Glires</taxon>
        <taxon>Lagomorpha</taxon>
        <taxon>Leporidae</taxon>
        <taxon>Oryctolagus</taxon>
    </lineage>
</organism>
<accession>G1T2W8</accession>
<feature type="compositionally biased region" description="Polar residues" evidence="1">
    <location>
        <begin position="203"/>
        <end position="221"/>
    </location>
</feature>
<protein>
    <submittedName>
        <fullName evidence="2">Uncharacterized protein</fullName>
    </submittedName>
</protein>
<dbReference type="PANTHER" id="PTHR11202">
    <property type="entry name" value="SPROUTY-RELATED, EVH1 DOMAIN-CONTAINING PROTEIN FAMILY MEMBER"/>
    <property type="match status" value="1"/>
</dbReference>
<dbReference type="GO" id="GO:0017124">
    <property type="term" value="F:SH3 domain binding"/>
    <property type="evidence" value="ECO:0007669"/>
    <property type="project" value="TreeGrafter"/>
</dbReference>
<dbReference type="AlphaFoldDB" id="G1T2W8"/>
<evidence type="ECO:0000313" key="2">
    <source>
        <dbReference type="Ensembl" id="ENSOCUP00000010538.4"/>
    </source>
</evidence>
<dbReference type="Bgee" id="ENSOCUG00000012241">
    <property type="expression patterns" value="Expressed in frontal cortex and 18 other cell types or tissues"/>
</dbReference>
<dbReference type="eggNOG" id="KOG4590">
    <property type="taxonomic scope" value="Eukaryota"/>
</dbReference>
<reference evidence="2" key="3">
    <citation type="submission" date="2025-09" db="UniProtKB">
        <authorList>
            <consortium name="Ensembl"/>
        </authorList>
    </citation>
    <scope>IDENTIFICATION</scope>
    <source>
        <strain evidence="2">Thorbecke</strain>
    </source>
</reference>
<reference evidence="2 3" key="1">
    <citation type="journal article" date="2011" name="Nature">
        <title>A high-resolution map of human evolutionary constraint using 29 mammals.</title>
        <authorList>
            <person name="Lindblad-Toh K."/>
            <person name="Garber M."/>
            <person name="Zuk O."/>
            <person name="Lin M.F."/>
            <person name="Parker B.J."/>
            <person name="Washietl S."/>
            <person name="Kheradpour P."/>
            <person name="Ernst J."/>
            <person name="Jordan G."/>
            <person name="Mauceli E."/>
            <person name="Ward L.D."/>
            <person name="Lowe C.B."/>
            <person name="Holloway A.K."/>
            <person name="Clamp M."/>
            <person name="Gnerre S."/>
            <person name="Alfoldi J."/>
            <person name="Beal K."/>
            <person name="Chang J."/>
            <person name="Clawson H."/>
            <person name="Cuff J."/>
            <person name="Di Palma F."/>
            <person name="Fitzgerald S."/>
            <person name="Flicek P."/>
            <person name="Guttman M."/>
            <person name="Hubisz M.J."/>
            <person name="Jaffe D.B."/>
            <person name="Jungreis I."/>
            <person name="Kent W.J."/>
            <person name="Kostka D."/>
            <person name="Lara M."/>
            <person name="Martins A.L."/>
            <person name="Massingham T."/>
            <person name="Moltke I."/>
            <person name="Raney B.J."/>
            <person name="Rasmussen M.D."/>
            <person name="Robinson J."/>
            <person name="Stark A."/>
            <person name="Vilella A.J."/>
            <person name="Wen J."/>
            <person name="Xie X."/>
            <person name="Zody M.C."/>
            <person name="Baldwin J."/>
            <person name="Bloom T."/>
            <person name="Chin C.W."/>
            <person name="Heiman D."/>
            <person name="Nicol R."/>
            <person name="Nusbaum C."/>
            <person name="Young S."/>
            <person name="Wilkinson J."/>
            <person name="Worley K.C."/>
            <person name="Kovar C.L."/>
            <person name="Muzny D.M."/>
            <person name="Gibbs R.A."/>
            <person name="Cree A."/>
            <person name="Dihn H.H."/>
            <person name="Fowler G."/>
            <person name="Jhangiani S."/>
            <person name="Joshi V."/>
            <person name="Lee S."/>
            <person name="Lewis L.R."/>
            <person name="Nazareth L.V."/>
            <person name="Okwuonu G."/>
            <person name="Santibanez J."/>
            <person name="Warren W.C."/>
            <person name="Mardis E.R."/>
            <person name="Weinstock G.M."/>
            <person name="Wilson R.K."/>
            <person name="Delehaunty K."/>
            <person name="Dooling D."/>
            <person name="Fronik C."/>
            <person name="Fulton L."/>
            <person name="Fulton B."/>
            <person name="Graves T."/>
            <person name="Minx P."/>
            <person name="Sodergren E."/>
            <person name="Birney E."/>
            <person name="Margulies E.H."/>
            <person name="Herrero J."/>
            <person name="Green E.D."/>
            <person name="Haussler D."/>
            <person name="Siepel A."/>
            <person name="Goldman N."/>
            <person name="Pollard K.S."/>
            <person name="Pedersen J.S."/>
            <person name="Lander E.S."/>
            <person name="Kellis M."/>
        </authorList>
    </citation>
    <scope>NUCLEOTIDE SEQUENCE [LARGE SCALE GENOMIC DNA]</scope>
    <source>
        <strain evidence="3">Thorbecke</strain>
    </source>
</reference>
<dbReference type="GO" id="GO:0030838">
    <property type="term" value="P:positive regulation of actin filament polymerization"/>
    <property type="evidence" value="ECO:0007669"/>
    <property type="project" value="TreeGrafter"/>
</dbReference>
<evidence type="ECO:0000256" key="1">
    <source>
        <dbReference type="SAM" id="MobiDB-lite"/>
    </source>
</evidence>
<feature type="region of interest" description="Disordered" evidence="1">
    <location>
        <begin position="15"/>
        <end position="242"/>
    </location>
</feature>
<name>G1T2W8_RABIT</name>
<dbReference type="GeneTree" id="ENSGT00940000157826"/>
<dbReference type="Proteomes" id="UP000001811">
    <property type="component" value="Unplaced"/>
</dbReference>
<dbReference type="GO" id="GO:0005522">
    <property type="term" value="F:profilin binding"/>
    <property type="evidence" value="ECO:0007669"/>
    <property type="project" value="TreeGrafter"/>
</dbReference>
<sequence>MEAAWCTAAPRECHGTQLRGLGPRTQSEVSRLLSRPRCPLAFQTSDGAAAPAPPGVPGEKSLGHRAPPPTGAPLICSQRPTLLQRASAPPPPPVPPPPPGATPPPPPPLPAGGAQGASHDESSVSGLAAALAGAKLRRVQRPEDASGGSSPSGTSKSDANRASSGGGGGGLMEEMNKLLAKRRKAASQTDRPVDRKEDESQTEDPNTSPSPGTRAASQPPNSGKGRPAEPRPHEALEWEEEDKLASVRAEGSQFLWVPTRHRLTTTMSRLSKPVFTSWGPCVPPEGGYWP</sequence>
<feature type="compositionally biased region" description="Pro residues" evidence="1">
    <location>
        <begin position="88"/>
        <end position="110"/>
    </location>
</feature>
<keyword evidence="3" id="KW-1185">Reference proteome</keyword>
<dbReference type="GO" id="GO:0008154">
    <property type="term" value="P:actin polymerization or depolymerization"/>
    <property type="evidence" value="ECO:0007669"/>
    <property type="project" value="TreeGrafter"/>
</dbReference>
<feature type="compositionally biased region" description="Low complexity" evidence="1">
    <location>
        <begin position="146"/>
        <end position="157"/>
    </location>
</feature>
<dbReference type="PANTHER" id="PTHR11202:SF4">
    <property type="entry name" value="ENA_VASP-LIKE PROTEIN"/>
    <property type="match status" value="1"/>
</dbReference>
<dbReference type="HOGENOM" id="CLU_017790_0_0_1"/>
<evidence type="ECO:0000313" key="3">
    <source>
        <dbReference type="Proteomes" id="UP000001811"/>
    </source>
</evidence>
<reference evidence="2" key="2">
    <citation type="submission" date="2025-08" db="UniProtKB">
        <authorList>
            <consortium name="Ensembl"/>
        </authorList>
    </citation>
    <scope>IDENTIFICATION</scope>
    <source>
        <strain evidence="2">Thorbecke</strain>
    </source>
</reference>
<feature type="compositionally biased region" description="Basic and acidic residues" evidence="1">
    <location>
        <begin position="226"/>
        <end position="236"/>
    </location>
</feature>
<proteinExistence type="predicted"/>
<dbReference type="Ensembl" id="ENSOCUT00000012242.4">
    <property type="protein sequence ID" value="ENSOCUP00000010538.4"/>
    <property type="gene ID" value="ENSOCUG00000012241.4"/>
</dbReference>